<proteinExistence type="predicted"/>
<feature type="compositionally biased region" description="Acidic residues" evidence="5">
    <location>
        <begin position="1234"/>
        <end position="1248"/>
    </location>
</feature>
<evidence type="ECO:0000313" key="8">
    <source>
        <dbReference type="Proteomes" id="UP001470230"/>
    </source>
</evidence>
<feature type="compositionally biased region" description="Basic and acidic residues" evidence="5">
    <location>
        <begin position="83"/>
        <end position="160"/>
    </location>
</feature>
<evidence type="ECO:0000256" key="3">
    <source>
        <dbReference type="ARBA" id="ARBA00022833"/>
    </source>
</evidence>
<feature type="compositionally biased region" description="Basic and acidic residues" evidence="5">
    <location>
        <begin position="221"/>
        <end position="247"/>
    </location>
</feature>
<dbReference type="EMBL" id="JAPFFF010000028">
    <property type="protein sequence ID" value="KAK8847068.1"/>
    <property type="molecule type" value="Genomic_DNA"/>
</dbReference>
<comment type="caution">
    <text evidence="7">The sequence shown here is derived from an EMBL/GenBank/DDBJ whole genome shotgun (WGS) entry which is preliminary data.</text>
</comment>
<dbReference type="PANTHER" id="PTHR48134">
    <property type="entry name" value="GLYCOPROTEIN 96-92-RELATED-RELATED"/>
    <property type="match status" value="1"/>
</dbReference>
<evidence type="ECO:0000256" key="1">
    <source>
        <dbReference type="ARBA" id="ARBA00022723"/>
    </source>
</evidence>
<evidence type="ECO:0000256" key="2">
    <source>
        <dbReference type="ARBA" id="ARBA00022771"/>
    </source>
</evidence>
<feature type="compositionally biased region" description="Basic and acidic residues" evidence="5">
    <location>
        <begin position="170"/>
        <end position="215"/>
    </location>
</feature>
<dbReference type="CDD" id="cd19670">
    <property type="entry name" value="UBR-box_UBR1_2_3"/>
    <property type="match status" value="1"/>
</dbReference>
<keyword evidence="3" id="KW-0862">Zinc</keyword>
<dbReference type="InterPro" id="IPR003126">
    <property type="entry name" value="Znf_UBR"/>
</dbReference>
<feature type="domain" description="UBR-type" evidence="6">
    <location>
        <begin position="408"/>
        <end position="479"/>
    </location>
</feature>
<dbReference type="Pfam" id="PF02207">
    <property type="entry name" value="zf-UBR"/>
    <property type="match status" value="1"/>
</dbReference>
<evidence type="ECO:0000256" key="5">
    <source>
        <dbReference type="SAM" id="MobiDB-lite"/>
    </source>
</evidence>
<feature type="region of interest" description="Disordered" evidence="5">
    <location>
        <begin position="1218"/>
        <end position="1250"/>
    </location>
</feature>
<dbReference type="PROSITE" id="PS51157">
    <property type="entry name" value="ZF_UBR"/>
    <property type="match status" value="1"/>
</dbReference>
<dbReference type="Gene3D" id="2.10.110.30">
    <property type="match status" value="1"/>
</dbReference>
<feature type="compositionally biased region" description="Basic and acidic residues" evidence="5">
    <location>
        <begin position="257"/>
        <end position="348"/>
    </location>
</feature>
<keyword evidence="2" id="KW-0863">Zinc-finger</keyword>
<evidence type="ECO:0000259" key="6">
    <source>
        <dbReference type="PROSITE" id="PS51157"/>
    </source>
</evidence>
<organism evidence="7 8">
    <name type="scientific">Tritrichomonas musculus</name>
    <dbReference type="NCBI Taxonomy" id="1915356"/>
    <lineage>
        <taxon>Eukaryota</taxon>
        <taxon>Metamonada</taxon>
        <taxon>Parabasalia</taxon>
        <taxon>Tritrichomonadida</taxon>
        <taxon>Tritrichomonadidae</taxon>
        <taxon>Tritrichomonas</taxon>
    </lineage>
</organism>
<keyword evidence="1" id="KW-0479">Metal-binding</keyword>
<protein>
    <recommendedName>
        <fullName evidence="6">UBR-type domain-containing protein</fullName>
    </recommendedName>
</protein>
<evidence type="ECO:0000313" key="7">
    <source>
        <dbReference type="EMBL" id="KAK8847068.1"/>
    </source>
</evidence>
<name>A0ABR2HHW1_9EUKA</name>
<dbReference type="SMART" id="SM00396">
    <property type="entry name" value="ZnF_UBR1"/>
    <property type="match status" value="1"/>
</dbReference>
<evidence type="ECO:0000256" key="4">
    <source>
        <dbReference type="PROSITE-ProRule" id="PRU00508"/>
    </source>
</evidence>
<feature type="region of interest" description="Disordered" evidence="5">
    <location>
        <begin position="1"/>
        <end position="348"/>
    </location>
</feature>
<sequence length="1689" mass="195731">MKSSRNLSKAPPKKAKPANNMTKPVSQQQHHHHHQKKHSTETNNNKPENDKKTDKRDVNNNENAKSEYNEGKINEANGQSKNRGNEGKAPKEKTEKSQNRNERKESAKSDTKTKVDEKTKTNQNRDKSKHDKNEKSARKDKDNETTNDNHNDRSDKKPHSNEQTANIKKNKNEERANDNHHSKSKDKSQTDKNIKSSEKSKTKENEERPKNDKKQKVDKKTKKDDDNKSGKPTEKVQEKEKDEDNHKKVQKKHRSQNNKEKVKEQNEKVQEKENSKEKVREKESNKEKENSKEKVREKENNKEKENSKEKVQEKEKSDMSKEKSKGKSNKDKTKSDKNVPKEDPIISERKKRIEEIGDLDDQQFQILHPLFSKSATEAIIESEKYFRGESFSTFDEYIEDVKKSQKSNCCICSWSKSTLAAGCFDCRLNENSCVCIPCFLAGKHDQHHSYLLGNSSAGNCDCGDPNLWKPSGNCPHHPGPDAHPDISQMTPENRKKFITVFKSAFYGAFTSYDVTISWTVFDWMSKFIQYGDGIRRCCSIAITSLGSKFFFTELLKLERESVSIFIDLLGKLVSDQLFALRMGSMVIFNYLALRKKITKFILAGNYDKKNKPIYPLVKFLKFSFHFFQEKPLLFLIKEKKFNWVDFAISSIQLVLEFIEKTDGDYDQCHDCDVTNELNYMESILKRLMKMDDQHENLQKFVDKYSKLLLKYESKFSYSFNPDSNIEVNPSYKGVTYYTLLTCLYDINSIFCPEFDSSSKNKQFSITSTFSNLVEFLTKEKIEVDTVYKAAPKIPISPLLPLHHLFYCLLSSRKKVDEIVLRNCQKKGIEMQNFCSLASIYPLRLLASLFAPERFSDIPSDVFMIVKEFLGSPETSFNKFFGLYQILLGIAPDKEKMLEDVARTFGVFAEFSLNMPSDDLDERGFEEFLFQMQKQEEIKQTAHFDTAVFIMSILTDRSIITFDKILFKRLRVIELMMVGKPTSVDIETYVNEKISNPLFGDDLSSYSERVTTSNGSYFKLTNIDDFTPFFPLIFHLRRMKIFSKYEDKLIPFLNYTKLPLGLNLQTCFRSQTFIALMFRCLLTENRLMETQVGLSMFILSMLNGTQFDEASYNAEKPLTIECSKTIELINELRKSLTSQEMNFSSIKIKFDKDEQFKSILELVKSNMQLGYEAIRKANLPIQLKVNESNDEEIQKQKKEKAGKLKEQIMKEFESKRNIFKAGDPTANQGKKISETENDEEEENQNENDDNYQNYLNSIQISKEKSNNEQSQCCVCQNFEPEEVIGFPCLSLPCIFPSIIKNKLHNLNDPYETVFSLSICTHPVHFKCCQNLIDTRTHNNQNETLNDGRTFNCMIDRGERNCLLPSFSNKEETFSIKPSDNMCEAMKIFMERAFNKNEVNDDYIPLKSFCGIISTIEVRHRSRPECLDGLNVPLLIRNLFLTLYFTYHESEVDFEKETIDDPLLQLIIKVIKSSSPISEFKSFVCEISQKLEDDYLYEFLRRSAIVEDFAFKGGKDDSNQEEFIDWDEILSFESLLSRFEITLKKSKIIELPLFETIALAEKFVSLYQQPYNLNIFDSSVTKFVDLLTGQVVIYDPNNKLPENTEFPKIEDYMKNVYHNGLAMFLGLTGPNASDVIFSCFAINRLFNQKGFYVDKFGDIDRGFKRGVILTLSHDRLENSLDKLLSGDVILY</sequence>
<feature type="compositionally biased region" description="Basic and acidic residues" evidence="5">
    <location>
        <begin position="47"/>
        <end position="73"/>
    </location>
</feature>
<keyword evidence="8" id="KW-1185">Reference proteome</keyword>
<dbReference type="Proteomes" id="UP001470230">
    <property type="component" value="Unassembled WGS sequence"/>
</dbReference>
<dbReference type="PANTHER" id="PTHR48134:SF2">
    <property type="entry name" value="OS04G0609100 PROTEIN"/>
    <property type="match status" value="1"/>
</dbReference>
<feature type="zinc finger region" description="UBR-type" evidence="4">
    <location>
        <begin position="408"/>
        <end position="479"/>
    </location>
</feature>
<reference evidence="7 8" key="1">
    <citation type="submission" date="2024-04" db="EMBL/GenBank/DDBJ databases">
        <title>Tritrichomonas musculus Genome.</title>
        <authorList>
            <person name="Alves-Ferreira E."/>
            <person name="Grigg M."/>
            <person name="Lorenzi H."/>
            <person name="Galac M."/>
        </authorList>
    </citation>
    <scope>NUCLEOTIDE SEQUENCE [LARGE SCALE GENOMIC DNA]</scope>
    <source>
        <strain evidence="7 8">EAF2021</strain>
    </source>
</reference>
<accession>A0ABR2HHW1</accession>
<gene>
    <name evidence="7" type="ORF">M9Y10_019645</name>
</gene>